<dbReference type="EMBL" id="DS231705">
    <property type="protein sequence ID" value="KNB07671.1"/>
    <property type="molecule type" value="Genomic_DNA"/>
</dbReference>
<gene>
    <name evidence="1" type="ORF">FOXG_08768</name>
</gene>
<dbReference type="Proteomes" id="UP000009097">
    <property type="component" value="Unassembled WGS sequence"/>
</dbReference>
<reference evidence="1" key="2">
    <citation type="journal article" date="2010" name="Nature">
        <title>Comparative genomics reveals mobile pathogenicity chromosomes in Fusarium.</title>
        <authorList>
            <person name="Ma L.J."/>
            <person name="van der Does H.C."/>
            <person name="Borkovich K.A."/>
            <person name="Coleman J.J."/>
            <person name="Daboussi M.J."/>
            <person name="Di Pietro A."/>
            <person name="Dufresne M."/>
            <person name="Freitag M."/>
            <person name="Grabherr M."/>
            <person name="Henrissat B."/>
            <person name="Houterman P.M."/>
            <person name="Kang S."/>
            <person name="Shim W.B."/>
            <person name="Woloshuk C."/>
            <person name="Xie X."/>
            <person name="Xu J.R."/>
            <person name="Antoniw J."/>
            <person name="Baker S.E."/>
            <person name="Bluhm B.H."/>
            <person name="Breakspear A."/>
            <person name="Brown D.W."/>
            <person name="Butchko R.A."/>
            <person name="Chapman S."/>
            <person name="Coulson R."/>
            <person name="Coutinho P.M."/>
            <person name="Danchin E.G."/>
            <person name="Diener A."/>
            <person name="Gale L.R."/>
            <person name="Gardiner D.M."/>
            <person name="Goff S."/>
            <person name="Hammond-Kosack K.E."/>
            <person name="Hilburn K."/>
            <person name="Hua-Van A."/>
            <person name="Jonkers W."/>
            <person name="Kazan K."/>
            <person name="Kodira C.D."/>
            <person name="Koehrsen M."/>
            <person name="Kumar L."/>
            <person name="Lee Y.H."/>
            <person name="Li L."/>
            <person name="Manners J.M."/>
            <person name="Miranda-Saavedra D."/>
            <person name="Mukherjee M."/>
            <person name="Park G."/>
            <person name="Park J."/>
            <person name="Park S.Y."/>
            <person name="Proctor R.H."/>
            <person name="Regev A."/>
            <person name="Ruiz-Roldan M.C."/>
            <person name="Sain D."/>
            <person name="Sakthikumar S."/>
            <person name="Sykes S."/>
            <person name="Schwartz D.C."/>
            <person name="Turgeon B.G."/>
            <person name="Wapinski I."/>
            <person name="Yoder O."/>
            <person name="Young S."/>
            <person name="Zeng Q."/>
            <person name="Zhou S."/>
            <person name="Galagan J."/>
            <person name="Cuomo C.A."/>
            <person name="Kistler H.C."/>
            <person name="Rep M."/>
        </authorList>
    </citation>
    <scope>NUCLEOTIDE SEQUENCE [LARGE SCALE GENOMIC DNA]</scope>
    <source>
        <strain evidence="1">4287</strain>
    </source>
</reference>
<organism evidence="1 2">
    <name type="scientific">Fusarium oxysporum f. sp. lycopersici (strain 4287 / CBS 123668 / FGSC 9935 / NRRL 34936)</name>
    <name type="common">Fusarium vascular wilt of tomato</name>
    <dbReference type="NCBI Taxonomy" id="426428"/>
    <lineage>
        <taxon>Eukaryota</taxon>
        <taxon>Fungi</taxon>
        <taxon>Dikarya</taxon>
        <taxon>Ascomycota</taxon>
        <taxon>Pezizomycotina</taxon>
        <taxon>Sordariomycetes</taxon>
        <taxon>Hypocreomycetidae</taxon>
        <taxon>Hypocreales</taxon>
        <taxon>Nectriaceae</taxon>
        <taxon>Fusarium</taxon>
        <taxon>Fusarium oxysporum species complex</taxon>
    </lineage>
</organism>
<sequence>MSNHAGPQNIDNAFHLLSVSFNSIRPDYLSFPEQRLDERNVIYSWTDDDKEEFELEHADNIPDPISVHKRSHYQEPSYVPGQCKKVPFLQKHPNHPFAVVFQAMKASNPDWRCDNVDIIAQSDLLNMIFSWIRDDQSASFVIDASLVRNTLFITLFEDEKPSGHSDEDESTDAIFAPSPTTVGQHHILEYSFGGLNLLVTSPGHLMHSIRWGSDVYFGRILPADDRADPVWRRVLPLLWFSGTHTCVSGSVSDGVLKEDNQWYVNRKIRKWEGRDDTQEHLKTMFWLLQYVRMITMWQLYSRSCLIRFEAKGGLKRLEVYAASRVQQLPTLFGEFWDNK</sequence>
<dbReference type="VEuPathDB" id="FungiDB:FOXG_08768"/>
<dbReference type="PANTHER" id="PTHR35179">
    <property type="entry name" value="PROTEIN CBG02620"/>
    <property type="match status" value="1"/>
</dbReference>
<dbReference type="OrthoDB" id="420564at2759"/>
<dbReference type="KEGG" id="fox:FOXG_08768"/>
<dbReference type="AlphaFoldDB" id="A0A0J9V9N7"/>
<dbReference type="RefSeq" id="XP_018245716.1">
    <property type="nucleotide sequence ID" value="XM_018387797.1"/>
</dbReference>
<proteinExistence type="predicted"/>
<name>A0A0J9V9N7_FUSO4</name>
<evidence type="ECO:0000313" key="2">
    <source>
        <dbReference type="Proteomes" id="UP000009097"/>
    </source>
</evidence>
<reference evidence="1" key="1">
    <citation type="submission" date="2007-04" db="EMBL/GenBank/DDBJ databases">
        <authorList>
            <consortium name="The Broad Institute Genome Sequencing Platform"/>
            <person name="Birren B."/>
            <person name="Lander E."/>
            <person name="Galagan J."/>
            <person name="Nusbaum C."/>
            <person name="Devon K."/>
            <person name="Ma L.-J."/>
            <person name="Jaffe D."/>
            <person name="Butler J."/>
            <person name="Alvarez P."/>
            <person name="Gnerre S."/>
            <person name="Grabherr M."/>
            <person name="Kleber M."/>
            <person name="Mauceli E."/>
            <person name="Brockman W."/>
            <person name="MacCallum I.A."/>
            <person name="Young S."/>
            <person name="LaButti K."/>
            <person name="DeCaprio D."/>
            <person name="Crawford M."/>
            <person name="Koehrsen M."/>
            <person name="Engels R."/>
            <person name="Montgomery P."/>
            <person name="Pearson M."/>
            <person name="Howarth C."/>
            <person name="Larson L."/>
            <person name="White J."/>
            <person name="O'Leary S."/>
            <person name="Kodira C."/>
            <person name="Zeng Q."/>
            <person name="Yandava C."/>
            <person name="Alvarado L."/>
            <person name="Kistler C."/>
            <person name="Shim W.-B."/>
            <person name="Kang S."/>
            <person name="Woloshuk C."/>
        </authorList>
    </citation>
    <scope>NUCLEOTIDE SEQUENCE</scope>
    <source>
        <strain evidence="1">4287</strain>
    </source>
</reference>
<dbReference type="GeneID" id="28950383"/>
<protein>
    <submittedName>
        <fullName evidence="1">Uncharacterized protein</fullName>
    </submittedName>
</protein>
<dbReference type="PANTHER" id="PTHR35179:SF2">
    <property type="entry name" value="START DOMAIN-CONTAINING PROTEIN"/>
    <property type="match status" value="1"/>
</dbReference>
<evidence type="ECO:0000313" key="1">
    <source>
        <dbReference type="EMBL" id="KNB07671.1"/>
    </source>
</evidence>
<accession>A0A0J9V9N7</accession>